<organism evidence="1 2">
    <name type="scientific">Rhabditophanes sp. KR3021</name>
    <dbReference type="NCBI Taxonomy" id="114890"/>
    <lineage>
        <taxon>Eukaryota</taxon>
        <taxon>Metazoa</taxon>
        <taxon>Ecdysozoa</taxon>
        <taxon>Nematoda</taxon>
        <taxon>Chromadorea</taxon>
        <taxon>Rhabditida</taxon>
        <taxon>Tylenchina</taxon>
        <taxon>Panagrolaimomorpha</taxon>
        <taxon>Strongyloidoidea</taxon>
        <taxon>Alloionematidae</taxon>
        <taxon>Rhabditophanes</taxon>
    </lineage>
</organism>
<evidence type="ECO:0000313" key="2">
    <source>
        <dbReference type="WBParaSite" id="RSKR_0000465800.1"/>
    </source>
</evidence>
<evidence type="ECO:0000313" key="1">
    <source>
        <dbReference type="Proteomes" id="UP000095286"/>
    </source>
</evidence>
<name>A0AC35TVS4_9BILA</name>
<accession>A0AC35TVS4</accession>
<reference evidence="2" key="1">
    <citation type="submission" date="2016-11" db="UniProtKB">
        <authorList>
            <consortium name="WormBaseParasite"/>
        </authorList>
    </citation>
    <scope>IDENTIFICATION</scope>
    <source>
        <strain evidence="2">KR3021</strain>
    </source>
</reference>
<dbReference type="Proteomes" id="UP000095286">
    <property type="component" value="Unplaced"/>
</dbReference>
<proteinExistence type="predicted"/>
<dbReference type="WBParaSite" id="RSKR_0000465800.1">
    <property type="protein sequence ID" value="RSKR_0000465800.1"/>
    <property type="gene ID" value="RSKR_0000465800"/>
</dbReference>
<sequence>MKLLVVLILASVAALLYAADTDVKVIAADLKGLKDISDVVKTETSKLAKDFHIDLDKGHPGLKNNLENIKKRIADDLDKFKIHAAETMKELIPLAETAMLNVKNTLDNDIQNIVAEKMSQSEDKKEGISVVEGTKISPTI</sequence>
<protein>
    <submittedName>
        <fullName evidence="2">DUF148 domain-containing protein</fullName>
    </submittedName>
</protein>